<dbReference type="PANTHER" id="PTHR48070">
    <property type="entry name" value="ESTERASE OVCA2"/>
    <property type="match status" value="1"/>
</dbReference>
<dbReference type="GO" id="GO:0019748">
    <property type="term" value="P:secondary metabolic process"/>
    <property type="evidence" value="ECO:0007669"/>
    <property type="project" value="TreeGrafter"/>
</dbReference>
<dbReference type="eggNOG" id="ENOG502SQFE">
    <property type="taxonomic scope" value="Eukaryota"/>
</dbReference>
<name>A0A0J8RF61_COCIT</name>
<evidence type="ECO:0000313" key="4">
    <source>
        <dbReference type="Proteomes" id="UP000054563"/>
    </source>
</evidence>
<evidence type="ECO:0000313" key="3">
    <source>
        <dbReference type="EMBL" id="KMU83845.1"/>
    </source>
</evidence>
<dbReference type="GO" id="GO:0005634">
    <property type="term" value="C:nucleus"/>
    <property type="evidence" value="ECO:0007669"/>
    <property type="project" value="TreeGrafter"/>
</dbReference>
<accession>A0A0J8RF61</accession>
<sequence>MAEDPIMRQIFKLQTGSASLRNDLPDFEFEFIQGAVPHTEAYIELGNWSLFTTSFSQLPLYNYFNPPSPQSILRTEEEVVKLIQHEGPFDGAIGYSGGAGLIAQLLIRHFRENPWKLPHERILRWAAFINGATPLEIFRLSDVEARVGIVDDSAPERELKEIFLRPSNIRVRKENERHPGYDPEELRRNIMALETRQLADGRLFMTDGRMGGPRYEAAVQGSLIDIPTLHVQCPTVDNRHGGLELMKLCEPSLHRRRFATLSSCNPPSSYAVQMPCPSSI</sequence>
<dbReference type="AlphaFoldDB" id="A0A0J8RF61"/>
<dbReference type="Proteomes" id="UP000054563">
    <property type="component" value="Unassembled WGS sequence"/>
</dbReference>
<dbReference type="InterPro" id="IPR005645">
    <property type="entry name" value="FSH-like_dom"/>
</dbReference>
<dbReference type="InterPro" id="IPR050593">
    <property type="entry name" value="LovG"/>
</dbReference>
<feature type="domain" description="Serine hydrolase" evidence="2">
    <location>
        <begin position="10"/>
        <end position="134"/>
    </location>
</feature>
<evidence type="ECO:0000256" key="1">
    <source>
        <dbReference type="ARBA" id="ARBA00022801"/>
    </source>
</evidence>
<dbReference type="VEuPathDB" id="FungiDB:CIHG_01630"/>
<dbReference type="EMBL" id="DS016983">
    <property type="protein sequence ID" value="KMU83845.1"/>
    <property type="molecule type" value="Genomic_DNA"/>
</dbReference>
<proteinExistence type="predicted"/>
<dbReference type="Pfam" id="PF03959">
    <property type="entry name" value="FSH1"/>
    <property type="match status" value="1"/>
</dbReference>
<dbReference type="PANTHER" id="PTHR48070:SF7">
    <property type="entry name" value="SERINE HYDROLASE FSH DOMAIN-CONTAINING PROTEIN-RELATED"/>
    <property type="match status" value="1"/>
</dbReference>
<dbReference type="GO" id="GO:0005737">
    <property type="term" value="C:cytoplasm"/>
    <property type="evidence" value="ECO:0007669"/>
    <property type="project" value="TreeGrafter"/>
</dbReference>
<gene>
    <name evidence="3" type="ORF">CIHG_01630</name>
</gene>
<organism evidence="3 4">
    <name type="scientific">Coccidioides immitis H538.4</name>
    <dbReference type="NCBI Taxonomy" id="396776"/>
    <lineage>
        <taxon>Eukaryota</taxon>
        <taxon>Fungi</taxon>
        <taxon>Dikarya</taxon>
        <taxon>Ascomycota</taxon>
        <taxon>Pezizomycotina</taxon>
        <taxon>Eurotiomycetes</taxon>
        <taxon>Eurotiomycetidae</taxon>
        <taxon>Onygenales</taxon>
        <taxon>Onygenaceae</taxon>
        <taxon>Coccidioides</taxon>
    </lineage>
</organism>
<dbReference type="Gene3D" id="3.40.50.1820">
    <property type="entry name" value="alpha/beta hydrolase"/>
    <property type="match status" value="1"/>
</dbReference>
<dbReference type="OrthoDB" id="414698at2759"/>
<protein>
    <recommendedName>
        <fullName evidence="2">Serine hydrolase domain-containing protein</fullName>
    </recommendedName>
</protein>
<dbReference type="STRING" id="396776.A0A0J8RF61"/>
<dbReference type="GO" id="GO:0016787">
    <property type="term" value="F:hydrolase activity"/>
    <property type="evidence" value="ECO:0007669"/>
    <property type="project" value="UniProtKB-KW"/>
</dbReference>
<dbReference type="InterPro" id="IPR029058">
    <property type="entry name" value="AB_hydrolase_fold"/>
</dbReference>
<reference evidence="4" key="1">
    <citation type="journal article" date="2010" name="Genome Res.">
        <title>Population genomic sequencing of Coccidioides fungi reveals recent hybridization and transposon control.</title>
        <authorList>
            <person name="Neafsey D.E."/>
            <person name="Barker B.M."/>
            <person name="Sharpton T.J."/>
            <person name="Stajich J.E."/>
            <person name="Park D.J."/>
            <person name="Whiston E."/>
            <person name="Hung C.-Y."/>
            <person name="McMahan C."/>
            <person name="White J."/>
            <person name="Sykes S."/>
            <person name="Heiman D."/>
            <person name="Young S."/>
            <person name="Zeng Q."/>
            <person name="Abouelleil A."/>
            <person name="Aftuck L."/>
            <person name="Bessette D."/>
            <person name="Brown A."/>
            <person name="FitzGerald M."/>
            <person name="Lui A."/>
            <person name="Macdonald J.P."/>
            <person name="Priest M."/>
            <person name="Orbach M.J."/>
            <person name="Galgiani J.N."/>
            <person name="Kirkland T.N."/>
            <person name="Cole G.T."/>
            <person name="Birren B.W."/>
            <person name="Henn M.R."/>
            <person name="Taylor J.W."/>
            <person name="Rounsley S.D."/>
        </authorList>
    </citation>
    <scope>NUCLEOTIDE SEQUENCE [LARGE SCALE GENOMIC DNA]</scope>
    <source>
        <strain evidence="4">H538.4</strain>
    </source>
</reference>
<keyword evidence="1" id="KW-0378">Hydrolase</keyword>
<evidence type="ECO:0000259" key="2">
    <source>
        <dbReference type="Pfam" id="PF03959"/>
    </source>
</evidence>